<dbReference type="GO" id="GO:0003729">
    <property type="term" value="F:mRNA binding"/>
    <property type="evidence" value="ECO:0007669"/>
    <property type="project" value="TreeGrafter"/>
</dbReference>
<dbReference type="HAMAP" id="MF_01366">
    <property type="entry name" value="Ribosomal_uL13"/>
    <property type="match status" value="1"/>
</dbReference>
<evidence type="ECO:0000256" key="2">
    <source>
        <dbReference type="ARBA" id="ARBA00011838"/>
    </source>
</evidence>
<dbReference type="Gene3D" id="3.90.1180.10">
    <property type="entry name" value="Ribosomal protein L13"/>
    <property type="match status" value="1"/>
</dbReference>
<name>A0AAE3JNN9_9FLAO</name>
<dbReference type="PANTHER" id="PTHR11545">
    <property type="entry name" value="RIBOSOMAL PROTEIN L13"/>
    <property type="match status" value="1"/>
</dbReference>
<dbReference type="GO" id="GO:0017148">
    <property type="term" value="P:negative regulation of translation"/>
    <property type="evidence" value="ECO:0007669"/>
    <property type="project" value="TreeGrafter"/>
</dbReference>
<evidence type="ECO:0000313" key="10">
    <source>
        <dbReference type="Proteomes" id="UP001199795"/>
    </source>
</evidence>
<reference evidence="9" key="1">
    <citation type="submission" date="2022-01" db="EMBL/GenBank/DDBJ databases">
        <title>Draft genome sequence of Sabulilitoribacter arenilitoris KCTC 52401.</title>
        <authorList>
            <person name="Oh J.-S."/>
        </authorList>
    </citation>
    <scope>NUCLEOTIDE SEQUENCE</scope>
    <source>
        <strain evidence="9">HMF6543</strain>
    </source>
</reference>
<sequence length="151" mass="16697">MDTLSYKTISANKATANKEWVLVDAEGQALGRLSSKVAKLLRGKHKPNFTPHVDCGDNVIIINAEKITLSGNKWNDKSYIRHTGYPGGQRSLTATELYGKDPARVVEKSVKGMLPKNKLGADLFRNLTVVVGSEHKHEAQKPKTINLNEFK</sequence>
<dbReference type="NCBIfam" id="TIGR01066">
    <property type="entry name" value="rplM_bact"/>
    <property type="match status" value="1"/>
</dbReference>
<keyword evidence="10" id="KW-1185">Reference proteome</keyword>
<evidence type="ECO:0000256" key="5">
    <source>
        <dbReference type="ARBA" id="ARBA00035201"/>
    </source>
</evidence>
<dbReference type="Pfam" id="PF00572">
    <property type="entry name" value="Ribosomal_L13"/>
    <property type="match status" value="1"/>
</dbReference>
<protein>
    <recommendedName>
        <fullName evidence="5 6">Large ribosomal subunit protein uL13</fullName>
    </recommendedName>
</protein>
<evidence type="ECO:0000256" key="8">
    <source>
        <dbReference type="RuleBase" id="RU003878"/>
    </source>
</evidence>
<dbReference type="SUPFAM" id="SSF52161">
    <property type="entry name" value="Ribosomal protein L13"/>
    <property type="match status" value="1"/>
</dbReference>
<gene>
    <name evidence="6 8 9" type="primary">rplM</name>
    <name evidence="9" type="ORF">L3X37_03570</name>
</gene>
<dbReference type="InterPro" id="IPR005823">
    <property type="entry name" value="Ribosomal_uL13_bac-type"/>
</dbReference>
<dbReference type="RefSeq" id="WP_237238804.1">
    <property type="nucleotide sequence ID" value="NZ_JAKKDU010000003.1"/>
</dbReference>
<dbReference type="PANTHER" id="PTHR11545:SF2">
    <property type="entry name" value="LARGE RIBOSOMAL SUBUNIT PROTEIN UL13M"/>
    <property type="match status" value="1"/>
</dbReference>
<keyword evidence="3 6" id="KW-0689">Ribosomal protein</keyword>
<dbReference type="GO" id="GO:0022625">
    <property type="term" value="C:cytosolic large ribosomal subunit"/>
    <property type="evidence" value="ECO:0007669"/>
    <property type="project" value="TreeGrafter"/>
</dbReference>
<evidence type="ECO:0000313" key="9">
    <source>
        <dbReference type="EMBL" id="MCF7567445.1"/>
    </source>
</evidence>
<comment type="subunit">
    <text evidence="2 6">Part of the 50S ribosomal subunit.</text>
</comment>
<dbReference type="CDD" id="cd00392">
    <property type="entry name" value="Ribosomal_L13"/>
    <property type="match status" value="1"/>
</dbReference>
<evidence type="ECO:0000256" key="6">
    <source>
        <dbReference type="HAMAP-Rule" id="MF_01366"/>
    </source>
</evidence>
<keyword evidence="4 6" id="KW-0687">Ribonucleoprotein</keyword>
<dbReference type="InterPro" id="IPR036899">
    <property type="entry name" value="Ribosomal_uL13_sf"/>
</dbReference>
<comment type="similarity">
    <text evidence="1 6 7">Belongs to the universal ribosomal protein uL13 family.</text>
</comment>
<dbReference type="GO" id="GO:0006412">
    <property type="term" value="P:translation"/>
    <property type="evidence" value="ECO:0007669"/>
    <property type="project" value="UniProtKB-UniRule"/>
</dbReference>
<evidence type="ECO:0000256" key="3">
    <source>
        <dbReference type="ARBA" id="ARBA00022980"/>
    </source>
</evidence>
<evidence type="ECO:0000256" key="1">
    <source>
        <dbReference type="ARBA" id="ARBA00006227"/>
    </source>
</evidence>
<comment type="caution">
    <text evidence="9">The sequence shown here is derived from an EMBL/GenBank/DDBJ whole genome shotgun (WGS) entry which is preliminary data.</text>
</comment>
<dbReference type="AlphaFoldDB" id="A0AAE3JNN9"/>
<dbReference type="EMBL" id="JAKKDU010000003">
    <property type="protein sequence ID" value="MCF7567445.1"/>
    <property type="molecule type" value="Genomic_DNA"/>
</dbReference>
<comment type="function">
    <text evidence="6 8">This protein is one of the early assembly proteins of the 50S ribosomal subunit, although it is not seen to bind rRNA by itself. It is important during the early stages of 50S assembly.</text>
</comment>
<dbReference type="InterPro" id="IPR005822">
    <property type="entry name" value="Ribosomal_uL13"/>
</dbReference>
<proteinExistence type="inferred from homology"/>
<dbReference type="GO" id="GO:0003735">
    <property type="term" value="F:structural constituent of ribosome"/>
    <property type="evidence" value="ECO:0007669"/>
    <property type="project" value="InterPro"/>
</dbReference>
<organism evidence="9 10">
    <name type="scientific">Wocania arenilitoris</name>
    <dbReference type="NCBI Taxonomy" id="2044858"/>
    <lineage>
        <taxon>Bacteria</taxon>
        <taxon>Pseudomonadati</taxon>
        <taxon>Bacteroidota</taxon>
        <taxon>Flavobacteriia</taxon>
        <taxon>Flavobacteriales</taxon>
        <taxon>Flavobacteriaceae</taxon>
        <taxon>Wocania</taxon>
    </lineage>
</organism>
<accession>A0AAE3JNN9</accession>
<dbReference type="InterPro" id="IPR023563">
    <property type="entry name" value="Ribosomal_uL13_CS"/>
</dbReference>
<dbReference type="PROSITE" id="PS00783">
    <property type="entry name" value="RIBOSOMAL_L13"/>
    <property type="match status" value="1"/>
</dbReference>
<evidence type="ECO:0000256" key="4">
    <source>
        <dbReference type="ARBA" id="ARBA00023274"/>
    </source>
</evidence>
<dbReference type="FunFam" id="3.90.1180.10:FF:000001">
    <property type="entry name" value="50S ribosomal protein L13"/>
    <property type="match status" value="1"/>
</dbReference>
<evidence type="ECO:0000256" key="7">
    <source>
        <dbReference type="RuleBase" id="RU003877"/>
    </source>
</evidence>
<dbReference type="PIRSF" id="PIRSF002181">
    <property type="entry name" value="Ribosomal_L13"/>
    <property type="match status" value="1"/>
</dbReference>
<dbReference type="Proteomes" id="UP001199795">
    <property type="component" value="Unassembled WGS sequence"/>
</dbReference>